<dbReference type="Pfam" id="PF02602">
    <property type="entry name" value="HEM4"/>
    <property type="match status" value="1"/>
</dbReference>
<organism evidence="2 3">
    <name type="scientific">Methanospirillum purgamenti</name>
    <dbReference type="NCBI Taxonomy" id="2834276"/>
    <lineage>
        <taxon>Archaea</taxon>
        <taxon>Methanobacteriati</taxon>
        <taxon>Methanobacteriota</taxon>
        <taxon>Stenosarchaea group</taxon>
        <taxon>Methanomicrobia</taxon>
        <taxon>Methanomicrobiales</taxon>
        <taxon>Methanospirillaceae</taxon>
        <taxon>Methanospirillum</taxon>
    </lineage>
</organism>
<evidence type="ECO:0000313" key="2">
    <source>
        <dbReference type="EMBL" id="QVV88750.1"/>
    </source>
</evidence>
<keyword evidence="3" id="KW-1185">Reference proteome</keyword>
<dbReference type="PANTHER" id="PTHR40082">
    <property type="entry name" value="BLR5956 PROTEIN"/>
    <property type="match status" value="1"/>
</dbReference>
<dbReference type="InterPro" id="IPR036108">
    <property type="entry name" value="4pyrrol_syn_uPrphyn_synt_sf"/>
</dbReference>
<accession>A0A8E7AXT3</accession>
<dbReference type="SUPFAM" id="SSF69618">
    <property type="entry name" value="HemD-like"/>
    <property type="match status" value="1"/>
</dbReference>
<reference evidence="2 3" key="1">
    <citation type="submission" date="2021-05" db="EMBL/GenBank/DDBJ databases">
        <title>A novel Methanospirillum isolate from a pyrite-forming mixed culture.</title>
        <authorList>
            <person name="Bunk B."/>
            <person name="Sproer C."/>
            <person name="Spring S."/>
            <person name="Pester M."/>
        </authorList>
    </citation>
    <scope>NUCLEOTIDE SEQUENCE [LARGE SCALE GENOMIC DNA]</scope>
    <source>
        <strain evidence="2 3">J.3.6.1-F.2.7.3</strain>
    </source>
</reference>
<name>A0A8E7AXT3_9EURY</name>
<dbReference type="Gene3D" id="3.40.50.10090">
    <property type="match status" value="2"/>
</dbReference>
<dbReference type="EMBL" id="CP075546">
    <property type="protein sequence ID" value="QVV88750.1"/>
    <property type="molecule type" value="Genomic_DNA"/>
</dbReference>
<dbReference type="GO" id="GO:0006780">
    <property type="term" value="P:uroporphyrinogen III biosynthetic process"/>
    <property type="evidence" value="ECO:0007669"/>
    <property type="project" value="InterPro"/>
</dbReference>
<gene>
    <name evidence="2" type="ORF">KHC33_15755</name>
</gene>
<dbReference type="CDD" id="cd06578">
    <property type="entry name" value="HemD"/>
    <property type="match status" value="1"/>
</dbReference>
<proteinExistence type="predicted"/>
<sequence>MRIAITRLKGKDGDDQARCARRGHDCFTVSPLVGEMNSDQIDLFIQDVKDRKFDCIFFTSALPAHQIGPCLQDLPLPRVIAIGPQTAKALREFGIMCEVLHEFYSRAFVPFLGEWIVGKKIGIPRSDAPNEKLFNGIRDAGGFPFEYQIYSLIPTYELLSLGTAEGILFTSALSFKSALWKRREDLVLIAIGEVTAEAMEEAGLIPDVIGDGSLEGTLDELNLFLLMNPGG</sequence>
<dbReference type="Proteomes" id="UP000680656">
    <property type="component" value="Chromosome"/>
</dbReference>
<dbReference type="InterPro" id="IPR003754">
    <property type="entry name" value="4pyrrol_synth_uPrphyn_synth"/>
</dbReference>
<dbReference type="InterPro" id="IPR039793">
    <property type="entry name" value="UROS/Hem4"/>
</dbReference>
<dbReference type="PANTHER" id="PTHR40082:SF1">
    <property type="entry name" value="BLR5956 PROTEIN"/>
    <property type="match status" value="1"/>
</dbReference>
<dbReference type="GO" id="GO:0004852">
    <property type="term" value="F:uroporphyrinogen-III synthase activity"/>
    <property type="evidence" value="ECO:0007669"/>
    <property type="project" value="InterPro"/>
</dbReference>
<feature type="domain" description="Tetrapyrrole biosynthesis uroporphyrinogen III synthase" evidence="1">
    <location>
        <begin position="17"/>
        <end position="209"/>
    </location>
</feature>
<dbReference type="GeneID" id="65567311"/>
<dbReference type="KEGG" id="mrtj:KHC33_15755"/>
<evidence type="ECO:0000313" key="3">
    <source>
        <dbReference type="Proteomes" id="UP000680656"/>
    </source>
</evidence>
<dbReference type="RefSeq" id="WP_214419553.1">
    <property type="nucleotide sequence ID" value="NZ_CP075546.1"/>
</dbReference>
<evidence type="ECO:0000259" key="1">
    <source>
        <dbReference type="Pfam" id="PF02602"/>
    </source>
</evidence>
<protein>
    <submittedName>
        <fullName evidence="2">Uroporphyrinogen-III synthase</fullName>
    </submittedName>
</protein>
<dbReference type="AlphaFoldDB" id="A0A8E7AXT3"/>